<keyword evidence="2" id="KW-1185">Reference proteome</keyword>
<evidence type="ECO:0000313" key="2">
    <source>
        <dbReference type="Proteomes" id="UP000499080"/>
    </source>
</evidence>
<dbReference type="Proteomes" id="UP000499080">
    <property type="component" value="Unassembled WGS sequence"/>
</dbReference>
<protein>
    <recommendedName>
        <fullName evidence="3">Mos1 transposase HTH domain-containing protein</fullName>
    </recommendedName>
</protein>
<proteinExistence type="predicted"/>
<evidence type="ECO:0008006" key="3">
    <source>
        <dbReference type="Google" id="ProtNLM"/>
    </source>
</evidence>
<reference evidence="1 2" key="1">
    <citation type="journal article" date="2019" name="Sci. Rep.">
        <title>Orb-weaving spider Araneus ventricosus genome elucidates the spidroin gene catalogue.</title>
        <authorList>
            <person name="Kono N."/>
            <person name="Nakamura H."/>
            <person name="Ohtoshi R."/>
            <person name="Moran D.A.P."/>
            <person name="Shinohara A."/>
            <person name="Yoshida Y."/>
            <person name="Fujiwara M."/>
            <person name="Mori M."/>
            <person name="Tomita M."/>
            <person name="Arakawa K."/>
        </authorList>
    </citation>
    <scope>NUCLEOTIDE SEQUENCE [LARGE SCALE GENOMIC DNA]</scope>
</reference>
<evidence type="ECO:0000313" key="1">
    <source>
        <dbReference type="EMBL" id="GBN23327.1"/>
    </source>
</evidence>
<dbReference type="AlphaFoldDB" id="A0A4Y2MCB3"/>
<comment type="caution">
    <text evidence="1">The sequence shown here is derived from an EMBL/GenBank/DDBJ whole genome shotgun (WGS) entry which is preliminary data.</text>
</comment>
<name>A0A4Y2MCB3_ARAVE</name>
<gene>
    <name evidence="1" type="ORF">AVEN_212645_1</name>
</gene>
<accession>A0A4Y2MCB3</accession>
<sequence>MSGASTSRSCAIFTEWGLNLTFHLTQVRIITSFLGFARVISVKKVLFNVEQRVGIKFLVGENVPSSEIHQNFQQQLGKDLLSGTLIFQWCIRFREGYLFLKLTADLLGMWFGDNGTVI</sequence>
<organism evidence="1 2">
    <name type="scientific">Araneus ventricosus</name>
    <name type="common">Orbweaver spider</name>
    <name type="synonym">Epeira ventricosa</name>
    <dbReference type="NCBI Taxonomy" id="182803"/>
    <lineage>
        <taxon>Eukaryota</taxon>
        <taxon>Metazoa</taxon>
        <taxon>Ecdysozoa</taxon>
        <taxon>Arthropoda</taxon>
        <taxon>Chelicerata</taxon>
        <taxon>Arachnida</taxon>
        <taxon>Araneae</taxon>
        <taxon>Araneomorphae</taxon>
        <taxon>Entelegynae</taxon>
        <taxon>Araneoidea</taxon>
        <taxon>Araneidae</taxon>
        <taxon>Araneus</taxon>
    </lineage>
</organism>
<dbReference type="EMBL" id="BGPR01006982">
    <property type="protein sequence ID" value="GBN23327.1"/>
    <property type="molecule type" value="Genomic_DNA"/>
</dbReference>